<name>A0ABX6GHR7_9GAMM</name>
<evidence type="ECO:0000313" key="2">
    <source>
        <dbReference type="Proteomes" id="UP000430368"/>
    </source>
</evidence>
<evidence type="ECO:0000313" key="1">
    <source>
        <dbReference type="EMBL" id="QHA85813.1"/>
    </source>
</evidence>
<dbReference type="RefSeq" id="WP_160027362.1">
    <property type="nucleotide sequence ID" value="NZ_CP041764.1"/>
</dbReference>
<gene>
    <name evidence="1" type="ORF">FO014_01825</name>
</gene>
<keyword evidence="2" id="KW-1185">Reference proteome</keyword>
<sequence length="103" mass="10990">MSDSIFSVAGSSAATMHGRIVFNQACKTMVGDFSGASAPGEEALFATSHLDSGIRLSYIGKTFLPEQGQNFPLVGDMLVFEAMRVALHDRVSPGQVEARIAFH</sequence>
<dbReference type="EMBL" id="CP041764">
    <property type="protein sequence ID" value="QHA85813.1"/>
    <property type="molecule type" value="Genomic_DNA"/>
</dbReference>
<reference evidence="1 2" key="1">
    <citation type="submission" date="2019-07" db="EMBL/GenBank/DDBJ databases">
        <title>Serratia dokdonensis sp. nov., an elicitor of systemic resistance in Nicotiana Tabacum.</title>
        <authorList>
            <person name="Son J.-S."/>
            <person name="Hwang Y.-J."/>
            <person name="Lee S.-Y."/>
            <person name="Ghim S.-Y."/>
        </authorList>
    </citation>
    <scope>NUCLEOTIDE SEQUENCE [LARGE SCALE GENOMIC DNA]</scope>
    <source>
        <strain evidence="1 2">KUDC3025</strain>
    </source>
</reference>
<dbReference type="Proteomes" id="UP000430368">
    <property type="component" value="Chromosome"/>
</dbReference>
<organism evidence="1 2">
    <name type="scientific">Serratia rhizosphaerae</name>
    <dbReference type="NCBI Taxonomy" id="2597702"/>
    <lineage>
        <taxon>Bacteria</taxon>
        <taxon>Pseudomonadati</taxon>
        <taxon>Pseudomonadota</taxon>
        <taxon>Gammaproteobacteria</taxon>
        <taxon>Enterobacterales</taxon>
        <taxon>Yersiniaceae</taxon>
        <taxon>Serratia</taxon>
    </lineage>
</organism>
<protein>
    <submittedName>
        <fullName evidence="1">Uncharacterized protein</fullName>
    </submittedName>
</protein>
<accession>A0ABX6GHR7</accession>
<proteinExistence type="predicted"/>